<dbReference type="CDD" id="cd19969">
    <property type="entry name" value="PBP1_ABC_sugar_binding-like"/>
    <property type="match status" value="1"/>
</dbReference>
<gene>
    <name evidence="6" type="ORF">FFV09_04345</name>
</gene>
<organism evidence="6 7">
    <name type="scientific">Saccharibacillus brassicae</name>
    <dbReference type="NCBI Taxonomy" id="2583377"/>
    <lineage>
        <taxon>Bacteria</taxon>
        <taxon>Bacillati</taxon>
        <taxon>Bacillota</taxon>
        <taxon>Bacilli</taxon>
        <taxon>Bacillales</taxon>
        <taxon>Paenibacillaceae</taxon>
        <taxon>Saccharibacillus</taxon>
    </lineage>
</organism>
<dbReference type="OrthoDB" id="9800520at2"/>
<evidence type="ECO:0000256" key="1">
    <source>
        <dbReference type="ARBA" id="ARBA00004196"/>
    </source>
</evidence>
<dbReference type="Gene3D" id="3.40.50.2300">
    <property type="match status" value="2"/>
</dbReference>
<comment type="similarity">
    <text evidence="2">Belongs to the bacterial solute-binding protein 2 family.</text>
</comment>
<evidence type="ECO:0000313" key="7">
    <source>
        <dbReference type="Proteomes" id="UP000316968"/>
    </source>
</evidence>
<evidence type="ECO:0000256" key="4">
    <source>
        <dbReference type="SAM" id="SignalP"/>
    </source>
</evidence>
<feature type="domain" description="Periplasmic binding protein" evidence="5">
    <location>
        <begin position="52"/>
        <end position="294"/>
    </location>
</feature>
<dbReference type="PANTHER" id="PTHR46847">
    <property type="entry name" value="D-ALLOSE-BINDING PERIPLASMIC PROTEIN-RELATED"/>
    <property type="match status" value="1"/>
</dbReference>
<feature type="chain" id="PRO_5038751201" evidence="4">
    <location>
        <begin position="20"/>
        <end position="336"/>
    </location>
</feature>
<dbReference type="GO" id="GO:0030313">
    <property type="term" value="C:cell envelope"/>
    <property type="evidence" value="ECO:0007669"/>
    <property type="project" value="UniProtKB-SubCell"/>
</dbReference>
<evidence type="ECO:0000256" key="2">
    <source>
        <dbReference type="ARBA" id="ARBA00007639"/>
    </source>
</evidence>
<dbReference type="Pfam" id="PF13407">
    <property type="entry name" value="Peripla_BP_4"/>
    <property type="match status" value="1"/>
</dbReference>
<evidence type="ECO:0000313" key="6">
    <source>
        <dbReference type="EMBL" id="QDH20155.1"/>
    </source>
</evidence>
<dbReference type="PANTHER" id="PTHR46847:SF1">
    <property type="entry name" value="D-ALLOSE-BINDING PERIPLASMIC PROTEIN-RELATED"/>
    <property type="match status" value="1"/>
</dbReference>
<reference evidence="6 7" key="1">
    <citation type="submission" date="2019-06" db="EMBL/GenBank/DDBJ databases">
        <title>Saccharibacillus brassicae sp. nov., an endophytic bacterium isolated from Chinese cabbage seeds (Brassica pekinensis).</title>
        <authorList>
            <person name="Jiang L."/>
            <person name="Lee J."/>
            <person name="Kim S.W."/>
        </authorList>
    </citation>
    <scope>NUCLEOTIDE SEQUENCE [LARGE SCALE GENOMIC DNA]</scope>
    <source>
        <strain evidence="7">KCTC 43072 / ATSA2</strain>
    </source>
</reference>
<dbReference type="InterPro" id="IPR025997">
    <property type="entry name" value="SBP_2_dom"/>
</dbReference>
<comment type="subcellular location">
    <subcellularLocation>
        <location evidence="1">Cell envelope</location>
    </subcellularLocation>
</comment>
<keyword evidence="3 4" id="KW-0732">Signal</keyword>
<evidence type="ECO:0000256" key="3">
    <source>
        <dbReference type="ARBA" id="ARBA00022729"/>
    </source>
</evidence>
<protein>
    <submittedName>
        <fullName evidence="6">Sugar ABC transporter substrate-binding protein</fullName>
    </submittedName>
</protein>
<dbReference type="Proteomes" id="UP000316968">
    <property type="component" value="Chromosome"/>
</dbReference>
<dbReference type="KEGG" id="saca:FFV09_04345"/>
<proteinExistence type="inferred from homology"/>
<dbReference type="GO" id="GO:0030246">
    <property type="term" value="F:carbohydrate binding"/>
    <property type="evidence" value="ECO:0007669"/>
    <property type="project" value="UniProtKB-ARBA"/>
</dbReference>
<dbReference type="InterPro" id="IPR028082">
    <property type="entry name" value="Peripla_BP_I"/>
</dbReference>
<sequence>MKKTALLYALLIAAFLAYAAQHLYMNKIDERSFRPDELRGELGENYVMVTFLSGMEYWKSCLKGFEDAAEALNVSIEYRGATQYDAREQITVLEQIIAKKPAGIAISALDPNSLTEAIDKAVDAGIPVVLFDSGAPGSAAYSFLGTDNYAAGRAAADRMAELVGGQGEVAVITVPSQQNHVERTRGFRETIERSYPGMKVVAVEDDRGDAMEARELTEELLRKHPDLAGVFVTEAAGGKGAGQAAAELERKRPLRVIAFDTDKDTLDMIREGSISATIAQGTWNMGYWSLQYLFHLHHDLTIPSPASAGDVSPLPVEVNTGISIVTSDNVDDYYAQ</sequence>
<dbReference type="EMBL" id="CP041217">
    <property type="protein sequence ID" value="QDH20155.1"/>
    <property type="molecule type" value="Genomic_DNA"/>
</dbReference>
<accession>A0A4Y6UVX7</accession>
<dbReference type="AlphaFoldDB" id="A0A4Y6UVX7"/>
<keyword evidence="7" id="KW-1185">Reference proteome</keyword>
<evidence type="ECO:0000259" key="5">
    <source>
        <dbReference type="Pfam" id="PF13407"/>
    </source>
</evidence>
<name>A0A4Y6UVX7_SACBS</name>
<dbReference type="RefSeq" id="WP_141446541.1">
    <property type="nucleotide sequence ID" value="NZ_CP041217.1"/>
</dbReference>
<dbReference type="SUPFAM" id="SSF53822">
    <property type="entry name" value="Periplasmic binding protein-like I"/>
    <property type="match status" value="1"/>
</dbReference>
<feature type="signal peptide" evidence="4">
    <location>
        <begin position="1"/>
        <end position="19"/>
    </location>
</feature>